<dbReference type="InterPro" id="IPR001128">
    <property type="entry name" value="Cyt_P450"/>
</dbReference>
<dbReference type="RefSeq" id="WP_219203330.1">
    <property type="nucleotide sequence ID" value="NZ_JAHWQX010000004.1"/>
</dbReference>
<keyword evidence="3" id="KW-0408">Iron</keyword>
<gene>
    <name evidence="4" type="ORF">KY465_16575</name>
</gene>
<comment type="cofactor">
    <cofactor evidence="1">
        <name>heme</name>
        <dbReference type="ChEBI" id="CHEBI:30413"/>
    </cofactor>
</comment>
<keyword evidence="3" id="KW-0503">Monooxygenase</keyword>
<keyword evidence="3" id="KW-0560">Oxidoreductase</keyword>
<name>A0ABS6WSG8_9HYPH</name>
<keyword evidence="3" id="KW-0349">Heme</keyword>
<evidence type="ECO:0000256" key="2">
    <source>
        <dbReference type="ARBA" id="ARBA00010617"/>
    </source>
</evidence>
<dbReference type="PROSITE" id="PS00086">
    <property type="entry name" value="CYTOCHROME_P450"/>
    <property type="match status" value="1"/>
</dbReference>
<accession>A0ABS6WSG8</accession>
<dbReference type="EMBL" id="JAHWQX010000004">
    <property type="protein sequence ID" value="MBW3098896.1"/>
    <property type="molecule type" value="Genomic_DNA"/>
</dbReference>
<dbReference type="InterPro" id="IPR017972">
    <property type="entry name" value="Cyt_P450_CS"/>
</dbReference>
<proteinExistence type="inferred from homology"/>
<keyword evidence="3" id="KW-0479">Metal-binding</keyword>
<dbReference type="PANTHER" id="PTHR46696:SF1">
    <property type="entry name" value="CYTOCHROME P450 YJIB-RELATED"/>
    <property type="match status" value="1"/>
</dbReference>
<evidence type="ECO:0000313" key="4">
    <source>
        <dbReference type="EMBL" id="MBW3098896.1"/>
    </source>
</evidence>
<dbReference type="Proteomes" id="UP001430804">
    <property type="component" value="Unassembled WGS sequence"/>
</dbReference>
<reference evidence="4" key="1">
    <citation type="submission" date="2021-07" db="EMBL/GenBank/DDBJ databases">
        <title>Pseudohoeflea marina sp. nov. a polyhydroxyalcanoate-producing bacterium.</title>
        <authorList>
            <person name="Zheng W."/>
            <person name="Yu S."/>
            <person name="Huang Y."/>
        </authorList>
    </citation>
    <scope>NUCLEOTIDE SEQUENCE</scope>
    <source>
        <strain evidence="4">DP4N28-3</strain>
    </source>
</reference>
<dbReference type="CDD" id="cd20625">
    <property type="entry name" value="CYP164-like"/>
    <property type="match status" value="1"/>
</dbReference>
<dbReference type="PANTHER" id="PTHR46696">
    <property type="entry name" value="P450, PUTATIVE (EUROFUNG)-RELATED"/>
    <property type="match status" value="1"/>
</dbReference>
<organism evidence="4 5">
    <name type="scientific">Pseudohoeflea coraliihabitans</name>
    <dbReference type="NCBI Taxonomy" id="2860393"/>
    <lineage>
        <taxon>Bacteria</taxon>
        <taxon>Pseudomonadati</taxon>
        <taxon>Pseudomonadota</taxon>
        <taxon>Alphaproteobacteria</taxon>
        <taxon>Hyphomicrobiales</taxon>
        <taxon>Rhizobiaceae</taxon>
        <taxon>Pseudohoeflea</taxon>
    </lineage>
</organism>
<evidence type="ECO:0000313" key="5">
    <source>
        <dbReference type="Proteomes" id="UP001430804"/>
    </source>
</evidence>
<dbReference type="Pfam" id="PF00067">
    <property type="entry name" value="p450"/>
    <property type="match status" value="1"/>
</dbReference>
<comment type="caution">
    <text evidence="4">The sequence shown here is derived from an EMBL/GenBank/DDBJ whole genome shotgun (WGS) entry which is preliminary data.</text>
</comment>
<evidence type="ECO:0000256" key="1">
    <source>
        <dbReference type="ARBA" id="ARBA00001971"/>
    </source>
</evidence>
<evidence type="ECO:0000256" key="3">
    <source>
        <dbReference type="RuleBase" id="RU000461"/>
    </source>
</evidence>
<keyword evidence="5" id="KW-1185">Reference proteome</keyword>
<comment type="similarity">
    <text evidence="2 3">Belongs to the cytochrome P450 family.</text>
</comment>
<sequence length="404" mass="45045">MQLSPRAPGFVANPYPAYAAIHRHGEAVFWEEYGHWCFAGYDIVNLLLRDKRFGRQITHVASRAELGLAEPAPHLSAFDAVEAHSLLELEPPAHTRLRTLVNRAFVARQVEQMRPEIATLADRLIDTFIADGGVELLSRYAEIIPVTVIARMLGIAEDMAPHLLDWSHRMVRMYTFARDEAVEIDANAAARDFASFIRDEIAQRRANPDDDLISLMLTRSARDGEILGDDEIVSTAILLLNAGHEATVHQIGNAVATILEFGLCPRAMFADRQTTALAIEEMMRFDPPLHMFTRYALTDCEPVPGVSLRKGETIGLLLAAANRDPRRFPDPGNFIANRTEGTHLAFGAGIHFCLGAPLARLELQIALPALFARLPSHPRLATTPQRRDAYHFRGLTELQLVWDQ</sequence>
<protein>
    <submittedName>
        <fullName evidence="4">Cytochrome P450</fullName>
    </submittedName>
</protein>